<proteinExistence type="predicted"/>
<dbReference type="OrthoDB" id="564699at2"/>
<protein>
    <recommendedName>
        <fullName evidence="1">Peptidase S74 domain-containing protein</fullName>
    </recommendedName>
</protein>
<feature type="domain" description="Peptidase S74" evidence="1">
    <location>
        <begin position="594"/>
        <end position="701"/>
    </location>
</feature>
<dbReference type="STRING" id="1294142.CINTURNW_0309"/>
<organism evidence="2 3">
    <name type="scientific">Clostridium intestinale URNW</name>
    <dbReference type="NCBI Taxonomy" id="1294142"/>
    <lineage>
        <taxon>Bacteria</taxon>
        <taxon>Bacillati</taxon>
        <taxon>Bacillota</taxon>
        <taxon>Clostridia</taxon>
        <taxon>Eubacteriales</taxon>
        <taxon>Clostridiaceae</taxon>
        <taxon>Clostridium</taxon>
    </lineage>
</organism>
<dbReference type="AlphaFoldDB" id="U2NT55"/>
<evidence type="ECO:0000259" key="1">
    <source>
        <dbReference type="PROSITE" id="PS51688"/>
    </source>
</evidence>
<dbReference type="HOGENOM" id="CLU_389670_0_0_9"/>
<evidence type="ECO:0000313" key="2">
    <source>
        <dbReference type="EMBL" id="ERK32368.1"/>
    </source>
</evidence>
<dbReference type="InterPro" id="IPR030392">
    <property type="entry name" value="S74_ICA"/>
</dbReference>
<gene>
    <name evidence="2" type="ORF">CINTURNW_0309</name>
</gene>
<dbReference type="eggNOG" id="COG4675">
    <property type="taxonomic scope" value="Bacteria"/>
</dbReference>
<keyword evidence="3" id="KW-1185">Reference proteome</keyword>
<reference evidence="2 3" key="1">
    <citation type="journal article" date="2013" name="Genome Announc.">
        <title>Draft Genome Sequence of the Hydrogen- and Ethanol-Producing Bacterium Clostridium intestinale Strain URNW.</title>
        <authorList>
            <person name="Lal S."/>
            <person name="Ramachandran U."/>
            <person name="Zhang X."/>
            <person name="Sparling R."/>
            <person name="Levin D.B."/>
        </authorList>
    </citation>
    <scope>NUCLEOTIDE SEQUENCE [LARGE SCALE GENOMIC DNA]</scope>
    <source>
        <strain evidence="2 3">URNW</strain>
    </source>
</reference>
<dbReference type="PATRIC" id="fig|1294142.3.peg.310"/>
<dbReference type="RefSeq" id="WP_021800396.1">
    <property type="nucleotide sequence ID" value="NZ_KI273145.1"/>
</dbReference>
<name>U2NT55_9CLOT</name>
<dbReference type="PROSITE" id="PS51688">
    <property type="entry name" value="ICA"/>
    <property type="match status" value="1"/>
</dbReference>
<comment type="caution">
    <text evidence="2">The sequence shown here is derived from an EMBL/GenBank/DDBJ whole genome shotgun (WGS) entry which is preliminary data.</text>
</comment>
<evidence type="ECO:0000313" key="3">
    <source>
        <dbReference type="Proteomes" id="UP000016721"/>
    </source>
</evidence>
<dbReference type="EMBL" id="APJA01000004">
    <property type="protein sequence ID" value="ERK32368.1"/>
    <property type="molecule type" value="Genomic_DNA"/>
</dbReference>
<dbReference type="Proteomes" id="UP000016721">
    <property type="component" value="Unassembled WGS sequence"/>
</dbReference>
<accession>U2NT55</accession>
<sequence>MKTTTNYGFKQPEGTDIVNIDDISDNFGSVDTEIKKANDKVVAHEGKGGTVHADVTTTTSGFMSAADKVKLNGVATNANNYSHPTGDGNLHVPTTGTSNNGKVLKAGSTAGSLAWGTLTSTDVGALATSHEGQGGSVHAEATTSAAGFMSAADKTKLNGIATGAQTNQNAVQSIQVVTPTGTVVGTATAANTTDTIQLKEGNNIDIAVSGKTLTLNNTYSYTHPTSDGNLHVPTTGTSNNGKVLKAGATAGSLEWGTLTYTDVGALATSHEGQGGSVHADVTTTTSGFMSAADKTKLNGIASGAQTNQNAVQSIQAVTSSGTAIGTATASNATDTIQLKEGNNISITASGKALTLNNTYSYTHPTGDGNVHVPATGTTNNGKVLKAGATANSSSWGQVAWSEVTGIPSSFPGSVTGNAATATRLANARTVSLSGDATGAVSFDGSANANIIVTVADDSHNHIIANVDGLQSALDGKSSTSHTHSYLPLSGGSVSGQITSAGLNAPWMELRSNGGTPFIDFSNDNSIDYDARIILNGNDALDISGANLNVHGDVYADGAVQSGGNTQPANDNVQWLGHWGRAWSTIITFGVQQVSDRDKKYQVNKIETNYAYDVVKDMDIYLYKYIPPIETDDMTEEQKEKVESAQELNKKEYIMGVMADEAPIEIINHDNGKSINLYSYTTMVLGALQETMKRIEILEEEVKRLGGNI</sequence>